<proteinExistence type="predicted"/>
<dbReference type="SMART" id="SM00974">
    <property type="entry name" value="T5orf172"/>
    <property type="match status" value="1"/>
</dbReference>
<evidence type="ECO:0000313" key="3">
    <source>
        <dbReference type="Proteomes" id="UP000321298"/>
    </source>
</evidence>
<evidence type="ECO:0000313" key="2">
    <source>
        <dbReference type="EMBL" id="QEA43735.1"/>
    </source>
</evidence>
<dbReference type="EMBL" id="CP042387">
    <property type="protein sequence ID" value="QEA43735.1"/>
    <property type="molecule type" value="Genomic_DNA"/>
</dbReference>
<accession>A0AAP9EBB6</accession>
<dbReference type="AlphaFoldDB" id="A0AAP9EBB6"/>
<protein>
    <submittedName>
        <fullName evidence="2">GIY-YIG nuclease family protein</fullName>
    </submittedName>
</protein>
<reference evidence="2 3" key="1">
    <citation type="submission" date="2019-06" db="EMBL/GenBank/DDBJ databases">
        <title>Genome analyses of bacteria isolated from kimchi.</title>
        <authorList>
            <person name="Lee S."/>
            <person name="Ahn S."/>
            <person name="Roh S."/>
        </authorList>
    </citation>
    <scope>NUCLEOTIDE SEQUENCE [LARGE SCALE GENOMIC DNA]</scope>
    <source>
        <strain evidence="2 3">CBA3625</strain>
    </source>
</reference>
<dbReference type="GeneID" id="66531160"/>
<dbReference type="Pfam" id="PF10544">
    <property type="entry name" value="T5orf172"/>
    <property type="match status" value="1"/>
</dbReference>
<dbReference type="Proteomes" id="UP000321298">
    <property type="component" value="Chromosome"/>
</dbReference>
<dbReference type="InterPro" id="IPR018306">
    <property type="entry name" value="Phage_T5_Orf172_DNA-bd"/>
</dbReference>
<gene>
    <name evidence="2" type="ORF">FGL83_03065</name>
</gene>
<feature type="domain" description="Bacteriophage T5 Orf172 DNA-binding" evidence="1">
    <location>
        <begin position="13"/>
        <end position="93"/>
    </location>
</feature>
<organism evidence="2 3">
    <name type="scientific">Leuconostoc lactis</name>
    <dbReference type="NCBI Taxonomy" id="1246"/>
    <lineage>
        <taxon>Bacteria</taxon>
        <taxon>Bacillati</taxon>
        <taxon>Bacillota</taxon>
        <taxon>Bacilli</taxon>
        <taxon>Lactobacillales</taxon>
        <taxon>Lactobacillaceae</taxon>
        <taxon>Leuconostoc</taxon>
    </lineage>
</organism>
<dbReference type="RefSeq" id="WP_009999924.1">
    <property type="nucleotide sequence ID" value="NZ_BJMJ01000038.1"/>
</dbReference>
<evidence type="ECO:0000259" key="1">
    <source>
        <dbReference type="SMART" id="SM00974"/>
    </source>
</evidence>
<sequence length="219" mass="25292">MTDIGYVYALENKSFPGYIKIGQTTNLDNRLKQFNNTGIPDSKPTLLLFALKITNFKKAERLLHKSLADKRDSLSKEYFKANFNQVKSVFDLLLFNDPHAEYVKPNEYNARITGIYKPNVVRKTGQRPNRSFHYLSIPVGAKLKFKDDPKIEVTVIDSKNQVLCRCGHKHSLSRAAICCYDFYHKLPEEQSGKDRNGFAWFSYNKILLKDMKPVVNSEF</sequence>
<name>A0AAP9EBB6_LEULA</name>
<keyword evidence="3" id="KW-1185">Reference proteome</keyword>